<dbReference type="Pfam" id="PF02653">
    <property type="entry name" value="BPD_transp_2"/>
    <property type="match status" value="1"/>
</dbReference>
<evidence type="ECO:0000256" key="7">
    <source>
        <dbReference type="ARBA" id="ARBA00022989"/>
    </source>
</evidence>
<protein>
    <recommendedName>
        <fullName evidence="10">Autoinducer 2 import system permease protein LsrC</fullName>
    </recommendedName>
</protein>
<dbReference type="GO" id="GO:0022857">
    <property type="term" value="F:transmembrane transporter activity"/>
    <property type="evidence" value="ECO:0007669"/>
    <property type="project" value="InterPro"/>
</dbReference>
<keyword evidence="8 11" id="KW-0472">Membrane</keyword>
<evidence type="ECO:0000256" key="2">
    <source>
        <dbReference type="ARBA" id="ARBA00011262"/>
    </source>
</evidence>
<dbReference type="AlphaFoldDB" id="A0A1M4RWU7"/>
<dbReference type="InterPro" id="IPR001851">
    <property type="entry name" value="ABC_transp_permease"/>
</dbReference>
<evidence type="ECO:0000256" key="4">
    <source>
        <dbReference type="ARBA" id="ARBA00022475"/>
    </source>
</evidence>
<feature type="transmembrane region" description="Helical" evidence="11">
    <location>
        <begin position="166"/>
        <end position="187"/>
    </location>
</feature>
<dbReference type="CDD" id="cd06579">
    <property type="entry name" value="TM_PBP1_transp_AraH_like"/>
    <property type="match status" value="1"/>
</dbReference>
<feature type="transmembrane region" description="Helical" evidence="11">
    <location>
        <begin position="44"/>
        <end position="67"/>
    </location>
</feature>
<keyword evidence="13" id="KW-1185">Reference proteome</keyword>
<dbReference type="PANTHER" id="PTHR32196:SF29">
    <property type="entry name" value="AUTOINDUCER 2 IMPORT SYSTEM PERMEASE PROTEIN LSRC"/>
    <property type="match status" value="1"/>
</dbReference>
<dbReference type="GO" id="GO:0005886">
    <property type="term" value="C:plasma membrane"/>
    <property type="evidence" value="ECO:0007669"/>
    <property type="project" value="UniProtKB-SubCell"/>
</dbReference>
<keyword evidence="7 11" id="KW-1133">Transmembrane helix</keyword>
<evidence type="ECO:0000256" key="3">
    <source>
        <dbReference type="ARBA" id="ARBA00022448"/>
    </source>
</evidence>
<comment type="subcellular location">
    <subcellularLocation>
        <location evidence="1">Cell membrane</location>
        <topology evidence="1">Multi-pass membrane protein</topology>
    </subcellularLocation>
</comment>
<evidence type="ECO:0000313" key="13">
    <source>
        <dbReference type="Proteomes" id="UP000184291"/>
    </source>
</evidence>
<gene>
    <name evidence="12" type="ORF">ACGLYG10_0571</name>
</gene>
<name>A0A1M4RWU7_9ACTO</name>
<dbReference type="STRING" id="1892869.ACGLYG10_0571"/>
<dbReference type="EMBL" id="FQTT01000001">
    <property type="protein sequence ID" value="SHE24370.1"/>
    <property type="molecule type" value="Genomic_DNA"/>
</dbReference>
<evidence type="ECO:0000313" key="12">
    <source>
        <dbReference type="EMBL" id="SHE24370.1"/>
    </source>
</evidence>
<evidence type="ECO:0000256" key="5">
    <source>
        <dbReference type="ARBA" id="ARBA00022519"/>
    </source>
</evidence>
<proteinExistence type="predicted"/>
<evidence type="ECO:0000256" key="8">
    <source>
        <dbReference type="ARBA" id="ARBA00023136"/>
    </source>
</evidence>
<keyword evidence="6 11" id="KW-0812">Transmembrane</keyword>
<evidence type="ECO:0000256" key="6">
    <source>
        <dbReference type="ARBA" id="ARBA00022692"/>
    </source>
</evidence>
<evidence type="ECO:0000256" key="1">
    <source>
        <dbReference type="ARBA" id="ARBA00004651"/>
    </source>
</evidence>
<organism evidence="12 13">
    <name type="scientific">Actinomyces glycerinitolerans</name>
    <dbReference type="NCBI Taxonomy" id="1892869"/>
    <lineage>
        <taxon>Bacteria</taxon>
        <taxon>Bacillati</taxon>
        <taxon>Actinomycetota</taxon>
        <taxon>Actinomycetes</taxon>
        <taxon>Actinomycetales</taxon>
        <taxon>Actinomycetaceae</taxon>
        <taxon>Actinomyces</taxon>
    </lineage>
</organism>
<evidence type="ECO:0000256" key="11">
    <source>
        <dbReference type="SAM" id="Phobius"/>
    </source>
</evidence>
<keyword evidence="3" id="KW-0813">Transport</keyword>
<evidence type="ECO:0000256" key="9">
    <source>
        <dbReference type="ARBA" id="ARBA00025439"/>
    </source>
</evidence>
<feature type="transmembrane region" description="Helical" evidence="11">
    <location>
        <begin position="74"/>
        <end position="94"/>
    </location>
</feature>
<feature type="transmembrane region" description="Helical" evidence="11">
    <location>
        <begin position="300"/>
        <end position="317"/>
    </location>
</feature>
<sequence>MNAFMKVARRINVRPQALGTAVSLLAVIVVFSLAAPRFLSASNLTSILYSASLLAIAAVAEAVVLFTGNYDLSVGSIIGLTAYVCYDVTSHAAWSQPLVILVGICFGAILGALNGLLVGYLKVPSMVATLGTLSVYRGLCSLYSGSREVTNDQIPAWLNALAPRSFLGVPFYVWLTLLMVLIMTFLLSSRPWGRKLYAFGANQNAAVSFGLNSRHILLGAYVASGAICGLVGMLMGARVGTINSLLGNGYEMTVIAAAVIGGVSLWGGTGSAVGAMLGALVYACLDNGLVLLGVEEYVRLIFQGVAIVGAIGIDAVVRRKVLRVGQRRAILEATA</sequence>
<accession>A0A1M4RWU7</accession>
<reference evidence="13" key="1">
    <citation type="submission" date="2016-09" db="EMBL/GenBank/DDBJ databases">
        <authorList>
            <person name="Strepis N."/>
        </authorList>
    </citation>
    <scope>NUCLEOTIDE SEQUENCE [LARGE SCALE GENOMIC DNA]</scope>
</reference>
<comment type="subunit">
    <text evidence="2">The complex is composed of two ATP-binding proteins (LsrA), two transmembrane proteins (LsrC and LsrD) and a solute-binding protein (LsrB).</text>
</comment>
<keyword evidence="5" id="KW-0997">Cell inner membrane</keyword>
<feature type="transmembrane region" description="Helical" evidence="11">
    <location>
        <begin position="216"/>
        <end position="237"/>
    </location>
</feature>
<dbReference type="RefSeq" id="WP_073327647.1">
    <property type="nucleotide sequence ID" value="NZ_FQTT01000001.1"/>
</dbReference>
<comment type="function">
    <text evidence="9">Part of the ABC transporter complex LsrABCD involved in autoinducer 2 (AI-2) import. Probably responsible for the translocation of the substrate across the membrane.</text>
</comment>
<evidence type="ECO:0000256" key="10">
    <source>
        <dbReference type="ARBA" id="ARBA00039382"/>
    </source>
</evidence>
<feature type="transmembrane region" description="Helical" evidence="11">
    <location>
        <begin position="100"/>
        <end position="120"/>
    </location>
</feature>
<dbReference type="Proteomes" id="UP000184291">
    <property type="component" value="Unassembled WGS sequence"/>
</dbReference>
<keyword evidence="4" id="KW-1003">Cell membrane</keyword>
<dbReference type="PANTHER" id="PTHR32196">
    <property type="entry name" value="ABC TRANSPORTER PERMEASE PROTEIN YPHD-RELATED-RELATED"/>
    <property type="match status" value="1"/>
</dbReference>